<name>A0ABR5ST23_9BACL</name>
<dbReference type="EMBL" id="LIPY01000117">
    <property type="protein sequence ID" value="KWX73623.1"/>
    <property type="molecule type" value="Genomic_DNA"/>
</dbReference>
<evidence type="ECO:0000313" key="3">
    <source>
        <dbReference type="Proteomes" id="UP000070252"/>
    </source>
</evidence>
<gene>
    <name evidence="2" type="ORF">AML91_18345</name>
</gene>
<dbReference type="Proteomes" id="UP000070252">
    <property type="component" value="Unassembled WGS sequence"/>
</dbReference>
<reference evidence="2 3" key="1">
    <citation type="submission" date="2015-08" db="EMBL/GenBank/DDBJ databases">
        <title>Genome of Paenibacillus jilunlii.</title>
        <authorList>
            <person name="Sant'Anna F.H."/>
            <person name="Ambrosini A."/>
            <person name="Souza R."/>
            <person name="Bach E."/>
            <person name="Fernandes G."/>
            <person name="Balsanelli E."/>
            <person name="Baura V.A."/>
            <person name="Pedrosa F.O."/>
            <person name="Souza E.M."/>
            <person name="Passaglia L."/>
        </authorList>
    </citation>
    <scope>NUCLEOTIDE SEQUENCE [LARGE SCALE GENOMIC DNA]</scope>
    <source>
        <strain evidence="2 3">DSM 23019</strain>
    </source>
</reference>
<feature type="region of interest" description="Disordered" evidence="1">
    <location>
        <begin position="1"/>
        <end position="31"/>
    </location>
</feature>
<keyword evidence="3" id="KW-1185">Reference proteome</keyword>
<evidence type="ECO:0000313" key="2">
    <source>
        <dbReference type="EMBL" id="KWX73623.1"/>
    </source>
</evidence>
<evidence type="ECO:0000256" key="1">
    <source>
        <dbReference type="SAM" id="MobiDB-lite"/>
    </source>
</evidence>
<organism evidence="2 3">
    <name type="scientific">Paenibacillus jilunlii</name>
    <dbReference type="NCBI Taxonomy" id="682956"/>
    <lineage>
        <taxon>Bacteria</taxon>
        <taxon>Bacillati</taxon>
        <taxon>Bacillota</taxon>
        <taxon>Bacilli</taxon>
        <taxon>Bacillales</taxon>
        <taxon>Paenibacillaceae</taxon>
        <taxon>Paenibacillus</taxon>
    </lineage>
</organism>
<protein>
    <submittedName>
        <fullName evidence="2">Uncharacterized protein</fullName>
    </submittedName>
</protein>
<proteinExistence type="predicted"/>
<comment type="caution">
    <text evidence="2">The sequence shown here is derived from an EMBL/GenBank/DDBJ whole genome shotgun (WGS) entry which is preliminary data.</text>
</comment>
<sequence length="89" mass="9509">MGRSRRTQQAGGLRRTQVGGPIAEDARRTDCGGRSWPADWGGVSQADAPAASIAECAADFSFLRTKKDSAALRAAESFTFAFLRTFALI</sequence>
<dbReference type="RefSeq" id="WP_062524410.1">
    <property type="nucleotide sequence ID" value="NZ_CP048429.1"/>
</dbReference>
<accession>A0ABR5ST23</accession>